<name>A0A1H9WHQ0_9PSEU</name>
<dbReference type="PANTHER" id="PTHR46796:SF12">
    <property type="entry name" value="HTH-TYPE DNA-BINDING TRANSCRIPTIONAL ACTIVATOR EUTR"/>
    <property type="match status" value="1"/>
</dbReference>
<dbReference type="STRING" id="65499.SAMN04488000_12276"/>
<keyword evidence="3" id="KW-0804">Transcription</keyword>
<evidence type="ECO:0000256" key="3">
    <source>
        <dbReference type="ARBA" id="ARBA00023163"/>
    </source>
</evidence>
<dbReference type="Gene3D" id="1.10.10.60">
    <property type="entry name" value="Homeodomain-like"/>
    <property type="match status" value="1"/>
</dbReference>
<keyword evidence="6" id="KW-1185">Reference proteome</keyword>
<dbReference type="InterPro" id="IPR050204">
    <property type="entry name" value="AraC_XylS_family_regulators"/>
</dbReference>
<evidence type="ECO:0000313" key="6">
    <source>
        <dbReference type="Proteomes" id="UP000199503"/>
    </source>
</evidence>
<protein>
    <submittedName>
        <fullName evidence="5">AraC-type DNA-binding protein</fullName>
    </submittedName>
</protein>
<proteinExistence type="predicted"/>
<evidence type="ECO:0000313" key="5">
    <source>
        <dbReference type="EMBL" id="SES32983.1"/>
    </source>
</evidence>
<accession>A0A1H9WHQ0</accession>
<sequence>MVEPATIPVERLRRVARDEDEAADILRTMYSNAVTGVRSPAGATEYSFSSAVAGRVRCDHVRNTFPFRTTFDPFEQLVFFCFRIGAARVGDGGSEQVFGLGDHALYRRDAAQHVDTAAFDVRLLVLPWDAVSVAAGHRTGLPARGLRFTSMRPVSSAMAAYWTRITTLIHDDFAADDPSAANPLINEHLLQTAATAALMVFPNPTMTAEHLRGPGWTAPASLRRAVAFIEAHAHEPVTLTEIAAAAGTSGRAVQHAFGRHFDITPTGYLRRIRLRRAHEDLLAADPTTGATVAEIAARWGFAKPGNFAVAYRKAYGVPPSHTLRS</sequence>
<gene>
    <name evidence="5" type="ORF">SAMN04488000_12276</name>
</gene>
<dbReference type="PANTHER" id="PTHR46796">
    <property type="entry name" value="HTH-TYPE TRANSCRIPTIONAL ACTIVATOR RHAS-RELATED"/>
    <property type="match status" value="1"/>
</dbReference>
<dbReference type="EMBL" id="FOFV01000022">
    <property type="protein sequence ID" value="SES32983.1"/>
    <property type="molecule type" value="Genomic_DNA"/>
</dbReference>
<dbReference type="Proteomes" id="UP000199503">
    <property type="component" value="Unassembled WGS sequence"/>
</dbReference>
<dbReference type="Pfam" id="PF12833">
    <property type="entry name" value="HTH_18"/>
    <property type="match status" value="1"/>
</dbReference>
<keyword evidence="2 5" id="KW-0238">DNA-binding</keyword>
<evidence type="ECO:0000256" key="2">
    <source>
        <dbReference type="ARBA" id="ARBA00023125"/>
    </source>
</evidence>
<dbReference type="GO" id="GO:0003700">
    <property type="term" value="F:DNA-binding transcription factor activity"/>
    <property type="evidence" value="ECO:0007669"/>
    <property type="project" value="InterPro"/>
</dbReference>
<feature type="domain" description="HTH araC/xylS-type" evidence="4">
    <location>
        <begin position="223"/>
        <end position="325"/>
    </location>
</feature>
<dbReference type="InterPro" id="IPR018060">
    <property type="entry name" value="HTH_AraC"/>
</dbReference>
<organism evidence="5 6">
    <name type="scientific">Lentzea albida</name>
    <dbReference type="NCBI Taxonomy" id="65499"/>
    <lineage>
        <taxon>Bacteria</taxon>
        <taxon>Bacillati</taxon>
        <taxon>Actinomycetota</taxon>
        <taxon>Actinomycetes</taxon>
        <taxon>Pseudonocardiales</taxon>
        <taxon>Pseudonocardiaceae</taxon>
        <taxon>Lentzea</taxon>
    </lineage>
</organism>
<evidence type="ECO:0000259" key="4">
    <source>
        <dbReference type="PROSITE" id="PS01124"/>
    </source>
</evidence>
<dbReference type="InterPro" id="IPR009057">
    <property type="entry name" value="Homeodomain-like_sf"/>
</dbReference>
<dbReference type="RefSeq" id="WP_245786599.1">
    <property type="nucleotide sequence ID" value="NZ_FOFV01000022.1"/>
</dbReference>
<dbReference type="AlphaFoldDB" id="A0A1H9WHQ0"/>
<evidence type="ECO:0000256" key="1">
    <source>
        <dbReference type="ARBA" id="ARBA00023015"/>
    </source>
</evidence>
<dbReference type="GO" id="GO:0043565">
    <property type="term" value="F:sequence-specific DNA binding"/>
    <property type="evidence" value="ECO:0007669"/>
    <property type="project" value="InterPro"/>
</dbReference>
<dbReference type="SMART" id="SM00342">
    <property type="entry name" value="HTH_ARAC"/>
    <property type="match status" value="1"/>
</dbReference>
<dbReference type="PROSITE" id="PS01124">
    <property type="entry name" value="HTH_ARAC_FAMILY_2"/>
    <property type="match status" value="1"/>
</dbReference>
<dbReference type="SUPFAM" id="SSF46689">
    <property type="entry name" value="Homeodomain-like"/>
    <property type="match status" value="2"/>
</dbReference>
<reference evidence="6" key="1">
    <citation type="submission" date="2016-10" db="EMBL/GenBank/DDBJ databases">
        <authorList>
            <person name="Varghese N."/>
            <person name="Submissions S."/>
        </authorList>
    </citation>
    <scope>NUCLEOTIDE SEQUENCE [LARGE SCALE GENOMIC DNA]</scope>
    <source>
        <strain evidence="6">DSM 44437</strain>
    </source>
</reference>
<keyword evidence="1" id="KW-0805">Transcription regulation</keyword>